<evidence type="ECO:0000313" key="1">
    <source>
        <dbReference type="EMBL" id="CAE4620712.1"/>
    </source>
</evidence>
<sequence length="273" mass="28187">MAMPGRAAHRRRVGGGHAARTPALPRVVAAVLGCCLACCLSAAGHNAYAAARAGLSSRGGTPGPASHHAASRRSQLLGIAGALAPPVAGASAAAPVGFDYRKMSDLDPTKRTIVGDVNSAEVQAAVATLRAKQDQAKAAAVALKAEPMANISGNFGLVGKASEGDNILNSFKAGSGLQGSFAGPAEELRAACRAIDGIMDARTRSDTERASRLLISSWYAVVQDPNIKPLDPSVLTGDIKLQLQRQSKEVQAKLQREIAAYVDAIDFLLKFVA</sequence>
<dbReference type="EMBL" id="HBNR01054677">
    <property type="protein sequence ID" value="CAE4620712.1"/>
    <property type="molecule type" value="Transcribed_RNA"/>
</dbReference>
<accession>A0A7S4RQT2</accession>
<name>A0A7S4RQT2_9DINO</name>
<reference evidence="1" key="1">
    <citation type="submission" date="2021-01" db="EMBL/GenBank/DDBJ databases">
        <authorList>
            <person name="Corre E."/>
            <person name="Pelletier E."/>
            <person name="Niang G."/>
            <person name="Scheremetjew M."/>
            <person name="Finn R."/>
            <person name="Kale V."/>
            <person name="Holt S."/>
            <person name="Cochrane G."/>
            <person name="Meng A."/>
            <person name="Brown T."/>
            <person name="Cohen L."/>
        </authorList>
    </citation>
    <scope>NUCLEOTIDE SEQUENCE</scope>
    <source>
        <strain evidence="1">CCMP3105</strain>
    </source>
</reference>
<organism evidence="1">
    <name type="scientific">Alexandrium monilatum</name>
    <dbReference type="NCBI Taxonomy" id="311494"/>
    <lineage>
        <taxon>Eukaryota</taxon>
        <taxon>Sar</taxon>
        <taxon>Alveolata</taxon>
        <taxon>Dinophyceae</taxon>
        <taxon>Gonyaulacales</taxon>
        <taxon>Pyrocystaceae</taxon>
        <taxon>Alexandrium</taxon>
    </lineage>
</organism>
<gene>
    <name evidence="1" type="ORF">AMON00008_LOCUS38421</name>
</gene>
<proteinExistence type="predicted"/>
<dbReference type="AlphaFoldDB" id="A0A7S4RQT2"/>
<protein>
    <submittedName>
        <fullName evidence="1">Uncharacterized protein</fullName>
    </submittedName>
</protein>